<feature type="transmembrane region" description="Helical" evidence="1">
    <location>
        <begin position="6"/>
        <end position="27"/>
    </location>
</feature>
<comment type="caution">
    <text evidence="2">The sequence shown here is derived from an EMBL/GenBank/DDBJ whole genome shotgun (WGS) entry which is preliminary data.</text>
</comment>
<dbReference type="Proteomes" id="UP000886814">
    <property type="component" value="Unassembled WGS sequence"/>
</dbReference>
<reference evidence="2" key="1">
    <citation type="journal article" date="2021" name="PeerJ">
        <title>Extensive microbial diversity within the chicken gut microbiome revealed by metagenomics and culture.</title>
        <authorList>
            <person name="Gilroy R."/>
            <person name="Ravi A."/>
            <person name="Getino M."/>
            <person name="Pursley I."/>
            <person name="Horton D.L."/>
            <person name="Alikhan N.F."/>
            <person name="Baker D."/>
            <person name="Gharbi K."/>
            <person name="Hall N."/>
            <person name="Watson M."/>
            <person name="Adriaenssens E.M."/>
            <person name="Foster-Nyarko E."/>
            <person name="Jarju S."/>
            <person name="Secka A."/>
            <person name="Antonio M."/>
            <person name="Oren A."/>
            <person name="Chaudhuri R.R."/>
            <person name="La Ragione R."/>
            <person name="Hildebrand F."/>
            <person name="Pallen M.J."/>
        </authorList>
    </citation>
    <scope>NUCLEOTIDE SEQUENCE</scope>
    <source>
        <strain evidence="2">CHK195-9823</strain>
    </source>
</reference>
<dbReference type="AlphaFoldDB" id="A0A9D1TER9"/>
<evidence type="ECO:0000313" key="2">
    <source>
        <dbReference type="EMBL" id="HIV37607.1"/>
    </source>
</evidence>
<feature type="transmembrane region" description="Helical" evidence="1">
    <location>
        <begin position="71"/>
        <end position="90"/>
    </location>
</feature>
<keyword evidence="1" id="KW-0812">Transmembrane</keyword>
<name>A0A9D1TER9_9FIRM</name>
<sequence length="91" mass="10059">MYDNNLFIGLLIFATVLAVVGLVLVFLQKKGIVKSFTTVTQSGPDYVSVGKAFIVPVFLGVLLLYRYSLLWAVLYGAIFIVAYILIQVLVK</sequence>
<feature type="transmembrane region" description="Helical" evidence="1">
    <location>
        <begin position="48"/>
        <end position="65"/>
    </location>
</feature>
<keyword evidence="1" id="KW-1133">Transmembrane helix</keyword>
<evidence type="ECO:0000256" key="1">
    <source>
        <dbReference type="SAM" id="Phobius"/>
    </source>
</evidence>
<keyword evidence="1" id="KW-0472">Membrane</keyword>
<protein>
    <submittedName>
        <fullName evidence="2">Uncharacterized protein</fullName>
    </submittedName>
</protein>
<accession>A0A9D1TER9</accession>
<evidence type="ECO:0000313" key="3">
    <source>
        <dbReference type="Proteomes" id="UP000886814"/>
    </source>
</evidence>
<organism evidence="2 3">
    <name type="scientific">Candidatus Blautia stercorigallinarum</name>
    <dbReference type="NCBI Taxonomy" id="2838501"/>
    <lineage>
        <taxon>Bacteria</taxon>
        <taxon>Bacillati</taxon>
        <taxon>Bacillota</taxon>
        <taxon>Clostridia</taxon>
        <taxon>Lachnospirales</taxon>
        <taxon>Lachnospiraceae</taxon>
        <taxon>Blautia</taxon>
    </lineage>
</organism>
<proteinExistence type="predicted"/>
<gene>
    <name evidence="2" type="ORF">H9747_01185</name>
</gene>
<reference evidence="2" key="2">
    <citation type="submission" date="2021-04" db="EMBL/GenBank/DDBJ databases">
        <authorList>
            <person name="Gilroy R."/>
        </authorList>
    </citation>
    <scope>NUCLEOTIDE SEQUENCE</scope>
    <source>
        <strain evidence="2">CHK195-9823</strain>
    </source>
</reference>
<dbReference type="EMBL" id="DXIQ01000007">
    <property type="protein sequence ID" value="HIV37607.1"/>
    <property type="molecule type" value="Genomic_DNA"/>
</dbReference>